<dbReference type="InterPro" id="IPR036388">
    <property type="entry name" value="WH-like_DNA-bd_sf"/>
</dbReference>
<dbReference type="OrthoDB" id="3481044at2"/>
<dbReference type="AlphaFoldDB" id="A0A365H267"/>
<evidence type="ECO:0008006" key="4">
    <source>
        <dbReference type="Google" id="ProtNLM"/>
    </source>
</evidence>
<accession>A0A365H267</accession>
<dbReference type="RefSeq" id="WP_111869880.1">
    <property type="nucleotide sequence ID" value="NZ_QLYX01000010.1"/>
</dbReference>
<feature type="compositionally biased region" description="Polar residues" evidence="1">
    <location>
        <begin position="1"/>
        <end position="10"/>
    </location>
</feature>
<reference evidence="2 3" key="1">
    <citation type="submission" date="2018-06" db="EMBL/GenBank/DDBJ databases">
        <title>Actinomadura craniellae sp. nov. isolated from marine sponge Craniella sp.</title>
        <authorList>
            <person name="Li L."/>
            <person name="Xu Q.H."/>
            <person name="Lin H.W."/>
            <person name="Lu Y.H."/>
        </authorList>
    </citation>
    <scope>NUCLEOTIDE SEQUENCE [LARGE SCALE GENOMIC DNA]</scope>
    <source>
        <strain evidence="2 3">LHW63021</strain>
    </source>
</reference>
<gene>
    <name evidence="2" type="ORF">DPM19_22110</name>
</gene>
<feature type="region of interest" description="Disordered" evidence="1">
    <location>
        <begin position="1"/>
        <end position="46"/>
    </location>
</feature>
<feature type="compositionally biased region" description="Basic and acidic residues" evidence="1">
    <location>
        <begin position="19"/>
        <end position="42"/>
    </location>
</feature>
<keyword evidence="3" id="KW-1185">Reference proteome</keyword>
<sequence length="113" mass="12312">MRQNRSTDPWSTFLGPSERPGESAARRFPEEYLAGERERGTGDDLEDLPESCRRVLDALTAARGPLSVEALHDRLGLTLLEIADAVRVLDGRGLVVVRREGGEDLVGLAGGRD</sequence>
<protein>
    <recommendedName>
        <fullName evidence="4">DprA winged helix domain-containing protein</fullName>
    </recommendedName>
</protein>
<evidence type="ECO:0000313" key="2">
    <source>
        <dbReference type="EMBL" id="RAY13187.1"/>
    </source>
</evidence>
<dbReference type="SUPFAM" id="SSF46785">
    <property type="entry name" value="Winged helix' DNA-binding domain"/>
    <property type="match status" value="1"/>
</dbReference>
<dbReference type="EMBL" id="QLYX01000010">
    <property type="protein sequence ID" value="RAY13187.1"/>
    <property type="molecule type" value="Genomic_DNA"/>
</dbReference>
<comment type="caution">
    <text evidence="2">The sequence shown here is derived from an EMBL/GenBank/DDBJ whole genome shotgun (WGS) entry which is preliminary data.</text>
</comment>
<evidence type="ECO:0000256" key="1">
    <source>
        <dbReference type="SAM" id="MobiDB-lite"/>
    </source>
</evidence>
<proteinExistence type="predicted"/>
<dbReference type="InterPro" id="IPR036390">
    <property type="entry name" value="WH_DNA-bd_sf"/>
</dbReference>
<dbReference type="Proteomes" id="UP000251891">
    <property type="component" value="Unassembled WGS sequence"/>
</dbReference>
<dbReference type="Gene3D" id="1.10.10.10">
    <property type="entry name" value="Winged helix-like DNA-binding domain superfamily/Winged helix DNA-binding domain"/>
    <property type="match status" value="1"/>
</dbReference>
<evidence type="ECO:0000313" key="3">
    <source>
        <dbReference type="Proteomes" id="UP000251891"/>
    </source>
</evidence>
<name>A0A365H267_9ACTN</name>
<organism evidence="2 3">
    <name type="scientific">Actinomadura craniellae</name>
    <dbReference type="NCBI Taxonomy" id="2231787"/>
    <lineage>
        <taxon>Bacteria</taxon>
        <taxon>Bacillati</taxon>
        <taxon>Actinomycetota</taxon>
        <taxon>Actinomycetes</taxon>
        <taxon>Streptosporangiales</taxon>
        <taxon>Thermomonosporaceae</taxon>
        <taxon>Actinomadura</taxon>
    </lineage>
</organism>